<dbReference type="SUPFAM" id="SSF160909">
    <property type="entry name" value="ATP12-like"/>
    <property type="match status" value="1"/>
</dbReference>
<evidence type="ECO:0000313" key="5">
    <source>
        <dbReference type="EMBL" id="CPR15708.1"/>
    </source>
</evidence>
<dbReference type="InterPro" id="IPR042272">
    <property type="entry name" value="ATP12_ATP_synth-F1-assembly_N"/>
</dbReference>
<protein>
    <submittedName>
        <fullName evidence="5">ATP12 ATPase</fullName>
    </submittedName>
</protein>
<keyword evidence="3" id="KW-0143">Chaperone</keyword>
<reference evidence="6" key="1">
    <citation type="submission" date="2015-02" db="EMBL/GenBank/DDBJ databases">
        <authorList>
            <person name="Chooi Y.-H."/>
        </authorList>
    </citation>
    <scope>NUCLEOTIDE SEQUENCE [LARGE SCALE GENOMIC DNA]</scope>
    <source>
        <strain evidence="6">strain Y</strain>
    </source>
</reference>
<dbReference type="PANTHER" id="PTHR21013:SF10">
    <property type="entry name" value="ATP SYNTHASE MITOCHONDRIAL F1 COMPLEX ASSEMBLY FACTOR 2"/>
    <property type="match status" value="1"/>
</dbReference>
<dbReference type="OrthoDB" id="9797825at2"/>
<dbReference type="Proteomes" id="UP000033187">
    <property type="component" value="Chromosome 1"/>
</dbReference>
<dbReference type="GO" id="GO:0043461">
    <property type="term" value="P:proton-transporting ATP synthase complex assembly"/>
    <property type="evidence" value="ECO:0007669"/>
    <property type="project" value="InterPro"/>
</dbReference>
<dbReference type="PANTHER" id="PTHR21013">
    <property type="entry name" value="ATP SYNTHASE MITOCHONDRIAL F1 COMPLEX ASSEMBLY FACTOR 2/ATP12 PROTEIN, MITOCHONDRIAL PRECURSOR"/>
    <property type="match status" value="1"/>
</dbReference>
<feature type="compositionally biased region" description="Basic and acidic residues" evidence="4">
    <location>
        <begin position="1"/>
        <end position="16"/>
    </location>
</feature>
<dbReference type="InterPro" id="IPR011419">
    <property type="entry name" value="ATP12_ATP_synth-F1-assembly"/>
</dbReference>
<evidence type="ECO:0000313" key="6">
    <source>
        <dbReference type="Proteomes" id="UP000033187"/>
    </source>
</evidence>
<organism evidence="5 6">
    <name type="scientific">Candidatus Filomicrobium marinum</name>
    <dbReference type="NCBI Taxonomy" id="1608628"/>
    <lineage>
        <taxon>Bacteria</taxon>
        <taxon>Pseudomonadati</taxon>
        <taxon>Pseudomonadota</taxon>
        <taxon>Alphaproteobacteria</taxon>
        <taxon>Hyphomicrobiales</taxon>
        <taxon>Hyphomicrobiaceae</taxon>
        <taxon>Filomicrobium</taxon>
    </lineage>
</organism>
<proteinExistence type="inferred from homology"/>
<dbReference type="InterPro" id="IPR023335">
    <property type="entry name" value="ATP12_ortho_dom_sf"/>
</dbReference>
<feature type="region of interest" description="Disordered" evidence="4">
    <location>
        <begin position="1"/>
        <end position="23"/>
    </location>
</feature>
<keyword evidence="2" id="KW-0809">Transit peptide</keyword>
<dbReference type="AlphaFoldDB" id="A0A0D6JBG2"/>
<evidence type="ECO:0000256" key="4">
    <source>
        <dbReference type="SAM" id="MobiDB-lite"/>
    </source>
</evidence>
<dbReference type="Gene3D" id="3.30.2180.10">
    <property type="entry name" value="ATP12-like"/>
    <property type="match status" value="1"/>
</dbReference>
<dbReference type="EMBL" id="LN829119">
    <property type="protein sequence ID" value="CPR15708.1"/>
    <property type="molecule type" value="Genomic_DNA"/>
</dbReference>
<sequence>MTEERPDKPPENKTPGREPLGAKLPRRFYKDVEVIRDGDGYQIALDGRPVKTPKRAPLAVAHAPLAEAMADEWRTQGDLIDPETMPMTKLVNTALDAVTGQEAAVAADIAAFAGSDLICYRAAHPNELVTLQARAWGPLLTWAHQDLGARFVLAEGVMPVAQPNDALEAVAAVISDYDPLSLAGLHVMTTLTGSALIALAHAKGLLTAEEAWAAAHVDEDFQISQWGADSDASARRARRWAEFQAASRLVGFVNDSG</sequence>
<accession>A0A0D6JBG2</accession>
<gene>
    <name evidence="5" type="ORF">YBN1229_v1_0471</name>
</gene>
<evidence type="ECO:0000256" key="3">
    <source>
        <dbReference type="ARBA" id="ARBA00023186"/>
    </source>
</evidence>
<dbReference type="RefSeq" id="WP_046476259.1">
    <property type="nucleotide sequence ID" value="NZ_LN829118.1"/>
</dbReference>
<evidence type="ECO:0000256" key="2">
    <source>
        <dbReference type="ARBA" id="ARBA00022946"/>
    </source>
</evidence>
<name>A0A0D6JBG2_9HYPH</name>
<keyword evidence="6" id="KW-1185">Reference proteome</keyword>
<dbReference type="KEGG" id="fiy:BN1229_v1_0471"/>
<evidence type="ECO:0000256" key="1">
    <source>
        <dbReference type="ARBA" id="ARBA00008231"/>
    </source>
</evidence>
<comment type="similarity">
    <text evidence="1">Belongs to the ATP12 family.</text>
</comment>
<dbReference type="Gene3D" id="1.10.3580.10">
    <property type="entry name" value="ATP12 ATPase"/>
    <property type="match status" value="1"/>
</dbReference>
<dbReference type="KEGG" id="fil:BN1229_v1_0467"/>
<dbReference type="Pfam" id="PF07542">
    <property type="entry name" value="ATP12"/>
    <property type="match status" value="1"/>
</dbReference>